<organism evidence="2 3">
    <name type="scientific">Paraburkholderia hiiakae</name>
    <dbReference type="NCBI Taxonomy" id="1081782"/>
    <lineage>
        <taxon>Bacteria</taxon>
        <taxon>Pseudomonadati</taxon>
        <taxon>Pseudomonadota</taxon>
        <taxon>Betaproteobacteria</taxon>
        <taxon>Burkholderiales</taxon>
        <taxon>Burkholderiaceae</taxon>
        <taxon>Paraburkholderia</taxon>
    </lineage>
</organism>
<dbReference type="Proteomes" id="UP000656319">
    <property type="component" value="Unassembled WGS sequence"/>
</dbReference>
<reference evidence="2 3" key="1">
    <citation type="submission" date="2020-10" db="EMBL/GenBank/DDBJ databases">
        <authorList>
            <person name="Peeters C."/>
        </authorList>
    </citation>
    <scope>NUCLEOTIDE SEQUENCE [LARGE SCALE GENOMIC DNA]</scope>
    <source>
        <strain evidence="2 3">LMG 27952</strain>
    </source>
</reference>
<gene>
    <name evidence="2" type="ORF">LMG27952_06823</name>
</gene>
<name>A0ABN7IHE1_9BURK</name>
<dbReference type="Pfam" id="PF13663">
    <property type="entry name" value="DUF4148"/>
    <property type="match status" value="1"/>
</dbReference>
<dbReference type="InterPro" id="IPR025421">
    <property type="entry name" value="DUF4148"/>
</dbReference>
<comment type="caution">
    <text evidence="2">The sequence shown here is derived from an EMBL/GenBank/DDBJ whole genome shotgun (WGS) entry which is preliminary data.</text>
</comment>
<keyword evidence="3" id="KW-1185">Reference proteome</keyword>
<feature type="signal peptide" evidence="1">
    <location>
        <begin position="1"/>
        <end position="22"/>
    </location>
</feature>
<dbReference type="RefSeq" id="WP_201700261.1">
    <property type="nucleotide sequence ID" value="NZ_CAJHCQ010000026.1"/>
</dbReference>
<protein>
    <recommendedName>
        <fullName evidence="4">DUF4148 domain-containing protein</fullName>
    </recommendedName>
</protein>
<evidence type="ECO:0000313" key="3">
    <source>
        <dbReference type="Proteomes" id="UP000656319"/>
    </source>
</evidence>
<keyword evidence="1" id="KW-0732">Signal</keyword>
<proteinExistence type="predicted"/>
<accession>A0ABN7IHE1</accession>
<sequence length="113" mass="11290">MNTRRLALALAAAIAFPAAGYAQESSSTVTRAQVRAELVQLEGAGYRPGRANDPHYPADVQAAEAAVASRNDAGANVDSGVGGTPVGSSASGIRVSAGAASANPLFASLYAHH</sequence>
<feature type="chain" id="PRO_5045783661" description="DUF4148 domain-containing protein" evidence="1">
    <location>
        <begin position="23"/>
        <end position="113"/>
    </location>
</feature>
<evidence type="ECO:0008006" key="4">
    <source>
        <dbReference type="Google" id="ProtNLM"/>
    </source>
</evidence>
<evidence type="ECO:0000256" key="1">
    <source>
        <dbReference type="SAM" id="SignalP"/>
    </source>
</evidence>
<dbReference type="EMBL" id="CAJHCQ010000026">
    <property type="protein sequence ID" value="CAD6559211.1"/>
    <property type="molecule type" value="Genomic_DNA"/>
</dbReference>
<evidence type="ECO:0000313" key="2">
    <source>
        <dbReference type="EMBL" id="CAD6559211.1"/>
    </source>
</evidence>